<dbReference type="InterPro" id="IPR053714">
    <property type="entry name" value="Iso_Racemase_Enz_sf"/>
</dbReference>
<evidence type="ECO:0000313" key="2">
    <source>
        <dbReference type="Proteomes" id="UP001500731"/>
    </source>
</evidence>
<keyword evidence="2" id="KW-1185">Reference proteome</keyword>
<gene>
    <name evidence="1" type="ORF">GCM10023171_01750</name>
</gene>
<dbReference type="Gene3D" id="3.40.50.12500">
    <property type="match status" value="1"/>
</dbReference>
<name>A0ABP8NYR5_9MICO</name>
<organism evidence="1 2">
    <name type="scientific">Microbacterium panaciterrae</name>
    <dbReference type="NCBI Taxonomy" id="985759"/>
    <lineage>
        <taxon>Bacteria</taxon>
        <taxon>Bacillati</taxon>
        <taxon>Actinomycetota</taxon>
        <taxon>Actinomycetes</taxon>
        <taxon>Micrococcales</taxon>
        <taxon>Microbacteriaceae</taxon>
        <taxon>Microbacterium</taxon>
    </lineage>
</organism>
<sequence length="250" mass="26043">MRTEAAGIGSMAVAAPGPTHRLGVLAPSSNSNAESSIQRMLDGQHDVAAHVSRFRLPPALSDRIDADVLGDAPALLADVEPDAVAFHGTSGSWTGFPGDRDLCAQLERVVGAPATTATLAVRAAIDALGVRRVGLVFPGPPAIAERIAQQYAADGVEMPVLSAPDVELANAEIARVGADWIDALMRPAFREDIDAVVCVGTNLRSAYRVAAFEAEYGIPVIDSATATLWHLLRLAGAARPITGWGLLLQG</sequence>
<evidence type="ECO:0000313" key="1">
    <source>
        <dbReference type="EMBL" id="GAA4478114.1"/>
    </source>
</evidence>
<dbReference type="PANTHER" id="PTHR40267">
    <property type="entry name" value="BLR3294 PROTEIN"/>
    <property type="match status" value="1"/>
</dbReference>
<dbReference type="PIRSF" id="PIRSF015736">
    <property type="entry name" value="MI"/>
    <property type="match status" value="1"/>
</dbReference>
<reference evidence="2" key="1">
    <citation type="journal article" date="2019" name="Int. J. Syst. Evol. Microbiol.">
        <title>The Global Catalogue of Microorganisms (GCM) 10K type strain sequencing project: providing services to taxonomists for standard genome sequencing and annotation.</title>
        <authorList>
            <consortium name="The Broad Institute Genomics Platform"/>
            <consortium name="The Broad Institute Genome Sequencing Center for Infectious Disease"/>
            <person name="Wu L."/>
            <person name="Ma J."/>
        </authorList>
    </citation>
    <scope>NUCLEOTIDE SEQUENCE [LARGE SCALE GENOMIC DNA]</scope>
    <source>
        <strain evidence="2">JCM 17839</strain>
    </source>
</reference>
<dbReference type="InterPro" id="IPR026286">
    <property type="entry name" value="MaiA/AMDase"/>
</dbReference>
<dbReference type="Proteomes" id="UP001500731">
    <property type="component" value="Unassembled WGS sequence"/>
</dbReference>
<protein>
    <submittedName>
        <fullName evidence="1">Aspartate/glutamate racemase family protein</fullName>
    </submittedName>
</protein>
<dbReference type="Pfam" id="PF17645">
    <property type="entry name" value="Amdase"/>
    <property type="match status" value="1"/>
</dbReference>
<proteinExistence type="predicted"/>
<accession>A0ABP8NYR5</accession>
<dbReference type="EMBL" id="BAABGP010000003">
    <property type="protein sequence ID" value="GAA4478114.1"/>
    <property type="molecule type" value="Genomic_DNA"/>
</dbReference>
<dbReference type="PANTHER" id="PTHR40267:SF1">
    <property type="entry name" value="BLR3294 PROTEIN"/>
    <property type="match status" value="1"/>
</dbReference>
<comment type="caution">
    <text evidence="1">The sequence shown here is derived from an EMBL/GenBank/DDBJ whole genome shotgun (WGS) entry which is preliminary data.</text>
</comment>